<evidence type="ECO:0000313" key="1">
    <source>
        <dbReference type="EMBL" id="CAH0101178.1"/>
    </source>
</evidence>
<organism evidence="1 2">
    <name type="scientific">Daphnia galeata</name>
    <dbReference type="NCBI Taxonomy" id="27404"/>
    <lineage>
        <taxon>Eukaryota</taxon>
        <taxon>Metazoa</taxon>
        <taxon>Ecdysozoa</taxon>
        <taxon>Arthropoda</taxon>
        <taxon>Crustacea</taxon>
        <taxon>Branchiopoda</taxon>
        <taxon>Diplostraca</taxon>
        <taxon>Cladocera</taxon>
        <taxon>Anomopoda</taxon>
        <taxon>Daphniidae</taxon>
        <taxon>Daphnia</taxon>
    </lineage>
</organism>
<evidence type="ECO:0000313" key="2">
    <source>
        <dbReference type="Proteomes" id="UP000789390"/>
    </source>
</evidence>
<comment type="caution">
    <text evidence="1">The sequence shown here is derived from an EMBL/GenBank/DDBJ whole genome shotgun (WGS) entry which is preliminary data.</text>
</comment>
<sequence length="50" mass="5663">MNQQPATRGWVRRGFLEKGLKFPQDLNIGQQVYARHPASGEYCLGDVTDN</sequence>
<proteinExistence type="predicted"/>
<protein>
    <submittedName>
        <fullName evidence="1">Uncharacterized protein</fullName>
    </submittedName>
</protein>
<dbReference type="OrthoDB" id="9547406at2759"/>
<gene>
    <name evidence="1" type="ORF">DGAL_LOCUS3506</name>
</gene>
<keyword evidence="2" id="KW-1185">Reference proteome</keyword>
<name>A0A8J2RJN0_9CRUS</name>
<dbReference type="AlphaFoldDB" id="A0A8J2RJN0"/>
<accession>A0A8J2RJN0</accession>
<reference evidence="1" key="1">
    <citation type="submission" date="2021-11" db="EMBL/GenBank/DDBJ databases">
        <authorList>
            <person name="Schell T."/>
        </authorList>
    </citation>
    <scope>NUCLEOTIDE SEQUENCE</scope>
    <source>
        <strain evidence="1">M5</strain>
    </source>
</reference>
<dbReference type="EMBL" id="CAKKLH010000053">
    <property type="protein sequence ID" value="CAH0101178.1"/>
    <property type="molecule type" value="Genomic_DNA"/>
</dbReference>
<dbReference type="Proteomes" id="UP000789390">
    <property type="component" value="Unassembled WGS sequence"/>
</dbReference>